<evidence type="ECO:0000256" key="1">
    <source>
        <dbReference type="SAM" id="MobiDB-lite"/>
    </source>
</evidence>
<dbReference type="STRING" id="1071381.G8BWV4"/>
<dbReference type="HOGENOM" id="CLU_564068_0_0_1"/>
<dbReference type="AlphaFoldDB" id="G8BWV4"/>
<dbReference type="Proteomes" id="UP000005666">
    <property type="component" value="Chromosome 8"/>
</dbReference>
<keyword evidence="3" id="KW-1185">Reference proteome</keyword>
<proteinExistence type="predicted"/>
<gene>
    <name evidence="2" type="primary">TPHA0H00480</name>
    <name evidence="2" type="ordered locus">TPHA_0H00480</name>
</gene>
<feature type="region of interest" description="Disordered" evidence="1">
    <location>
        <begin position="34"/>
        <end position="54"/>
    </location>
</feature>
<accession>G8BWV4</accession>
<sequence length="495" mass="56819">MSNQREPPVIPGFYFDPIRKRYFPANNVANAIDSQKKFKKPKKDPAPDHSDIKQNKKNYHEMCKKYLSLTQDPVECLYNGALSVPAEGLDNLRLHGFTVNTVDEIAPFKSFAGPIFNLNLNILHQKTILSNGYMYLITENGLLFKYKYGTDQPELLYVRSSNPLSSNIVYKCVSFLEYKNFLFLHTVSPTNEHILEYFDLEKSISYKEYKHQETANDINDSCCIGPYVCMASKNKLILLKFEGDITEKKVVRIGTIKSDIICIQTYEVTEQFFRLYLGCRNGEIHTKLVDINCLFNSLRESFDKIKLSTIRSIVSLHKGISDGIIYISGLSSNQGLSAHMGNTLLRLDIFLFNEDETTGLTYFDNYLQNLVKDQELFAISNDDRFLIYGTNKELDEQNLRTVNIYSTSLSDNSVSYILNKANNKSTKILSTFYPLPISETLIPMENNFSVKSVNFIDRNKFIYTSELKRNKSTSTEFLINNPNDLKYIVSKILTP</sequence>
<dbReference type="OrthoDB" id="128867at2759"/>
<dbReference type="EMBL" id="HE612863">
    <property type="protein sequence ID" value="CCE64258.1"/>
    <property type="molecule type" value="Genomic_DNA"/>
</dbReference>
<evidence type="ECO:0000313" key="3">
    <source>
        <dbReference type="Proteomes" id="UP000005666"/>
    </source>
</evidence>
<name>G8BWV4_TETPH</name>
<protein>
    <submittedName>
        <fullName evidence="2">Uncharacterized protein</fullName>
    </submittedName>
</protein>
<organism evidence="2 3">
    <name type="scientific">Tetrapisispora phaffii (strain ATCC 24235 / CBS 4417 / NBRC 1672 / NRRL Y-8282 / UCD 70-5)</name>
    <name type="common">Yeast</name>
    <name type="synonym">Fabospora phaffii</name>
    <dbReference type="NCBI Taxonomy" id="1071381"/>
    <lineage>
        <taxon>Eukaryota</taxon>
        <taxon>Fungi</taxon>
        <taxon>Dikarya</taxon>
        <taxon>Ascomycota</taxon>
        <taxon>Saccharomycotina</taxon>
        <taxon>Saccharomycetes</taxon>
        <taxon>Saccharomycetales</taxon>
        <taxon>Saccharomycetaceae</taxon>
        <taxon>Tetrapisispora</taxon>
    </lineage>
</organism>
<dbReference type="GeneID" id="11533701"/>
<reference evidence="2 3" key="1">
    <citation type="journal article" date="2011" name="Proc. Natl. Acad. Sci. U.S.A.">
        <title>Evolutionary erosion of yeast sex chromosomes by mating-type switching accidents.</title>
        <authorList>
            <person name="Gordon J.L."/>
            <person name="Armisen D."/>
            <person name="Proux-Wera E."/>
            <person name="Oheigeartaigh S.S."/>
            <person name="Byrne K.P."/>
            <person name="Wolfe K.H."/>
        </authorList>
    </citation>
    <scope>NUCLEOTIDE SEQUENCE [LARGE SCALE GENOMIC DNA]</scope>
    <source>
        <strain evidence="3">ATCC 24235 / CBS 4417 / NBRC 1672 / NRRL Y-8282 / UCD 70-5</strain>
    </source>
</reference>
<dbReference type="KEGG" id="tpf:TPHA_0H00480"/>
<dbReference type="OMA" id="NDINDSC"/>
<dbReference type="RefSeq" id="XP_003686692.1">
    <property type="nucleotide sequence ID" value="XM_003686644.1"/>
</dbReference>
<evidence type="ECO:0000313" key="2">
    <source>
        <dbReference type="EMBL" id="CCE64258.1"/>
    </source>
</evidence>
<feature type="compositionally biased region" description="Basic and acidic residues" evidence="1">
    <location>
        <begin position="43"/>
        <end position="54"/>
    </location>
</feature>